<sequence length="49" mass="5660">MEQKSGRNASGNVPKLLKKKNQIKMDRALAELIKISYMGSVFFYWKIVV</sequence>
<dbReference type="EMBL" id="BARS01004387">
    <property type="protein sequence ID" value="GAF77417.1"/>
    <property type="molecule type" value="Genomic_DNA"/>
</dbReference>
<evidence type="ECO:0000256" key="1">
    <source>
        <dbReference type="SAM" id="Phobius"/>
    </source>
</evidence>
<comment type="caution">
    <text evidence="2">The sequence shown here is derived from an EMBL/GenBank/DDBJ whole genome shotgun (WGS) entry which is preliminary data.</text>
</comment>
<organism evidence="2">
    <name type="scientific">marine sediment metagenome</name>
    <dbReference type="NCBI Taxonomy" id="412755"/>
    <lineage>
        <taxon>unclassified sequences</taxon>
        <taxon>metagenomes</taxon>
        <taxon>ecological metagenomes</taxon>
    </lineage>
</organism>
<feature type="transmembrane region" description="Helical" evidence="1">
    <location>
        <begin position="28"/>
        <end position="47"/>
    </location>
</feature>
<dbReference type="AlphaFoldDB" id="X0SNH3"/>
<gene>
    <name evidence="2" type="ORF">S01H1_08567</name>
</gene>
<reference evidence="2" key="1">
    <citation type="journal article" date="2014" name="Front. Microbiol.">
        <title>High frequency of phylogenetically diverse reductive dehalogenase-homologous genes in deep subseafloor sedimentary metagenomes.</title>
        <authorList>
            <person name="Kawai M."/>
            <person name="Futagami T."/>
            <person name="Toyoda A."/>
            <person name="Takaki Y."/>
            <person name="Nishi S."/>
            <person name="Hori S."/>
            <person name="Arai W."/>
            <person name="Tsubouchi T."/>
            <person name="Morono Y."/>
            <person name="Uchiyama I."/>
            <person name="Ito T."/>
            <person name="Fujiyama A."/>
            <person name="Inagaki F."/>
            <person name="Takami H."/>
        </authorList>
    </citation>
    <scope>NUCLEOTIDE SEQUENCE</scope>
    <source>
        <strain evidence="2">Expedition CK06-06</strain>
    </source>
</reference>
<accession>X0SNH3</accession>
<name>X0SNH3_9ZZZZ</name>
<keyword evidence="1" id="KW-0812">Transmembrane</keyword>
<keyword evidence="1" id="KW-0472">Membrane</keyword>
<protein>
    <submittedName>
        <fullName evidence="2">Uncharacterized protein</fullName>
    </submittedName>
</protein>
<proteinExistence type="predicted"/>
<keyword evidence="1" id="KW-1133">Transmembrane helix</keyword>
<evidence type="ECO:0000313" key="2">
    <source>
        <dbReference type="EMBL" id="GAF77417.1"/>
    </source>
</evidence>